<name>A0A2P8Q049_9ACTN</name>
<reference evidence="2 3" key="1">
    <citation type="submission" date="2018-03" db="EMBL/GenBank/DDBJ databases">
        <title>Streptomyces dioscori sp. nov., a novel endophytic actinobacterium isolated from bulbil of Dioscorea bulbifera L.</title>
        <authorList>
            <person name="Zhikuan W."/>
        </authorList>
    </citation>
    <scope>NUCLEOTIDE SEQUENCE [LARGE SCALE GENOMIC DNA]</scope>
    <source>
        <strain evidence="2 3">A217</strain>
    </source>
</reference>
<dbReference type="PANTHER" id="PTHR34293">
    <property type="entry name" value="HTH-TYPE TRANSCRIPTIONAL REGULATOR TRMBL2"/>
    <property type="match status" value="1"/>
</dbReference>
<dbReference type="InterPro" id="IPR036388">
    <property type="entry name" value="WH-like_DNA-bd_sf"/>
</dbReference>
<accession>A0A2P8Q049</accession>
<dbReference type="InterPro" id="IPR051797">
    <property type="entry name" value="TrmB-like"/>
</dbReference>
<feature type="domain" description="HTH luxR-type" evidence="1">
    <location>
        <begin position="281"/>
        <end position="330"/>
    </location>
</feature>
<proteinExistence type="predicted"/>
<dbReference type="SUPFAM" id="SSF46894">
    <property type="entry name" value="C-terminal effector domain of the bipartite response regulators"/>
    <property type="match status" value="1"/>
</dbReference>
<dbReference type="InterPro" id="IPR016032">
    <property type="entry name" value="Sig_transdc_resp-reg_C-effctor"/>
</dbReference>
<dbReference type="PANTHER" id="PTHR34293:SF1">
    <property type="entry name" value="HTH-TYPE TRANSCRIPTIONAL REGULATOR TRMBL2"/>
    <property type="match status" value="1"/>
</dbReference>
<protein>
    <recommendedName>
        <fullName evidence="1">HTH luxR-type domain-containing protein</fullName>
    </recommendedName>
</protein>
<comment type="caution">
    <text evidence="2">The sequence shown here is derived from an EMBL/GenBank/DDBJ whole genome shotgun (WGS) entry which is preliminary data.</text>
</comment>
<dbReference type="InterPro" id="IPR000792">
    <property type="entry name" value="Tscrpt_reg_LuxR_C"/>
</dbReference>
<evidence type="ECO:0000313" key="3">
    <source>
        <dbReference type="Proteomes" id="UP000240429"/>
    </source>
</evidence>
<keyword evidence="3" id="KW-1185">Reference proteome</keyword>
<dbReference type="SMART" id="SM00421">
    <property type="entry name" value="HTH_LUXR"/>
    <property type="match status" value="1"/>
</dbReference>
<dbReference type="OrthoDB" id="4307453at2"/>
<sequence>MGGINGSTPEFAELDHSSANAYRHAIRRGQFVREEIADELQVSSTEVSRIEGVLRHLRLLRPLPGAPDRLAPVSPDAAAAELLGSSEWQIRELQQAVSEVRSRMLSLMPTYFEGRRQRNQMEAFDLITDVDTIRALLDEHLLRARAEMLTVQPGGARPPEVLDTVRNSNVAALDRGVRMRTLYQHTARSDLVTSAYVSEVTAKGAEIRTTDELIDRLIIYDREVAFLPEQNLPDPGRGAVIIREPNLVAFMCSVFDHMWQGALPFEPGTSAPEPLADEVKASILRLMANGYKDEMVARRLGMSVRTCRRHIAEITEELKATSRFQAGVNATLSGLVQPTSEN</sequence>
<dbReference type="EMBL" id="PYBJ01000023">
    <property type="protein sequence ID" value="PSM39628.1"/>
    <property type="molecule type" value="Genomic_DNA"/>
</dbReference>
<dbReference type="Gene3D" id="1.10.10.10">
    <property type="entry name" value="Winged helix-like DNA-binding domain superfamily/Winged helix DNA-binding domain"/>
    <property type="match status" value="1"/>
</dbReference>
<dbReference type="GO" id="GO:0003677">
    <property type="term" value="F:DNA binding"/>
    <property type="evidence" value="ECO:0007669"/>
    <property type="project" value="InterPro"/>
</dbReference>
<dbReference type="Pfam" id="PF00196">
    <property type="entry name" value="GerE"/>
    <property type="match status" value="1"/>
</dbReference>
<gene>
    <name evidence="2" type="ORF">C6Y14_29430</name>
</gene>
<evidence type="ECO:0000313" key="2">
    <source>
        <dbReference type="EMBL" id="PSM39628.1"/>
    </source>
</evidence>
<dbReference type="RefSeq" id="WP_107019897.1">
    <property type="nucleotide sequence ID" value="NZ_KZ679050.1"/>
</dbReference>
<organism evidence="2 3">
    <name type="scientific">Streptomyces dioscori</name>
    <dbReference type="NCBI Taxonomy" id="2109333"/>
    <lineage>
        <taxon>Bacteria</taxon>
        <taxon>Bacillati</taxon>
        <taxon>Actinomycetota</taxon>
        <taxon>Actinomycetes</taxon>
        <taxon>Kitasatosporales</taxon>
        <taxon>Streptomycetaceae</taxon>
        <taxon>Streptomyces</taxon>
        <taxon>Streptomyces aurantiacus group</taxon>
    </lineage>
</organism>
<dbReference type="Gene3D" id="3.30.870.10">
    <property type="entry name" value="Endonuclease Chain A"/>
    <property type="match status" value="1"/>
</dbReference>
<dbReference type="Proteomes" id="UP000240429">
    <property type="component" value="Unassembled WGS sequence"/>
</dbReference>
<dbReference type="AlphaFoldDB" id="A0A2P8Q049"/>
<evidence type="ECO:0000259" key="1">
    <source>
        <dbReference type="SMART" id="SM00421"/>
    </source>
</evidence>
<dbReference type="GO" id="GO:0006355">
    <property type="term" value="P:regulation of DNA-templated transcription"/>
    <property type="evidence" value="ECO:0007669"/>
    <property type="project" value="InterPro"/>
</dbReference>